<evidence type="ECO:0000313" key="12">
    <source>
        <dbReference type="EMBL" id="VEN41699.1"/>
    </source>
</evidence>
<feature type="non-terminal residue" evidence="12">
    <location>
        <position position="892"/>
    </location>
</feature>
<evidence type="ECO:0000256" key="9">
    <source>
        <dbReference type="SAM" id="Phobius"/>
    </source>
</evidence>
<accession>A0A653C3J5</accession>
<dbReference type="PROSITE" id="PS50939">
    <property type="entry name" value="CYTOCHROME_B561"/>
    <property type="match status" value="1"/>
</dbReference>
<dbReference type="OrthoDB" id="6372137at2759"/>
<evidence type="ECO:0000256" key="5">
    <source>
        <dbReference type="ARBA" id="ARBA00022982"/>
    </source>
</evidence>
<keyword evidence="13" id="KW-1185">Reference proteome</keyword>
<keyword evidence="6 9" id="KW-1133">Transmembrane helix</keyword>
<feature type="transmembrane region" description="Helical" evidence="9">
    <location>
        <begin position="866"/>
        <end position="891"/>
    </location>
</feature>
<dbReference type="EMBL" id="CAACVG010006790">
    <property type="protein sequence ID" value="VEN41699.1"/>
    <property type="molecule type" value="Genomic_DNA"/>
</dbReference>
<dbReference type="Gene3D" id="1.20.120.1770">
    <property type="match status" value="1"/>
</dbReference>
<dbReference type="PROSITE" id="PS50836">
    <property type="entry name" value="DOMON"/>
    <property type="match status" value="1"/>
</dbReference>
<dbReference type="CDD" id="cd08760">
    <property type="entry name" value="Cyt_b561_FRRS1_like"/>
    <property type="match status" value="1"/>
</dbReference>
<comment type="subcellular location">
    <subcellularLocation>
        <location evidence="1">Membrane</location>
    </subcellularLocation>
</comment>
<sequence>MSSLAARMRRALVCQPANRAEPSLLGSFEFFDFSLSGARGVVSFPGSQSAGVDVRKDVPSFNLLDFTYGPGRSKGKVTDDTEPNREKENTIHPQEGCQSNELKENSLGSDLLQMLGDEPVISPVHGPPFHEAIVTRWTNVLKIGLDETAKQDLLQKHLAPENFNSLTVPQLNPEVSAALTAQLLRRDERLVHKQQVLAAGISAVAQVLSSMLEEKEGGNTPYIQSLSNAGRLLCHLHYSETITRKELIAINLNKDLKDTLSDAPIDNFLFGEALEDRVKAAKNLEKSSEELKQVRPKVFKQPSQNPLNSRGPAQLQRGARAGQYFKKPHPAYRPYQQHHQKQKIRDPMERKQRDVPRTLSRTQPEKTISQYLKNNRLRKRDVETQVDRMTIRRYVLPPLLLLCLAVVTRVVCSPDGAPTRACATMTPFHGGGIPPRPGLSPYSVVARRRGGKAHTPSGEVLGSFEAVDPEHSHTINCVQRADTVTHNSPEEKDHIDVDWIPPRGYEGPYTSTGQDDLLPDRPFRPPSLQTTTYTPFFNRVQQQTAFTEFDPFYNGCSATKLCFGFPEGCVESKGCTAAVAVTVIGDRYDYELKVDRNDAIWVAVGLSEDAKMGDDSVMSCVKTNRGVDAYMEWTYPGYKAQHQIELLNSSVVNGAIYCRIRRNAVTVVNGKTFDQLRDTYHLLVAAGTDLKPNSVGYHTIGKAASAEKRSLADVSAVSGASKLLVRLHGSFMLAAWIGTASIGILLARYYRQTWVGTTMMGKDLWFAWHRVLMVLTWLLTMTAFILIFVELKAWSAERNPHAILGTITTILCFFQPIGAYFRPHPGTSKRPIFNWAHWLAGNAAHIVGIVAIFFAVKLSKAELPDFFDYIMVAYVVVHAVTHLLLSVSVFLS</sequence>
<evidence type="ECO:0000259" key="11">
    <source>
        <dbReference type="PROSITE" id="PS50939"/>
    </source>
</evidence>
<name>A0A653C3J5_CALMS</name>
<dbReference type="Pfam" id="PF03351">
    <property type="entry name" value="DOMON"/>
    <property type="match status" value="1"/>
</dbReference>
<feature type="compositionally biased region" description="Basic and acidic residues" evidence="8">
    <location>
        <begin position="76"/>
        <end position="90"/>
    </location>
</feature>
<organism evidence="12 13">
    <name type="scientific">Callosobruchus maculatus</name>
    <name type="common">Southern cowpea weevil</name>
    <name type="synonym">Pulse bruchid</name>
    <dbReference type="NCBI Taxonomy" id="64391"/>
    <lineage>
        <taxon>Eukaryota</taxon>
        <taxon>Metazoa</taxon>
        <taxon>Ecdysozoa</taxon>
        <taxon>Arthropoda</taxon>
        <taxon>Hexapoda</taxon>
        <taxon>Insecta</taxon>
        <taxon>Pterygota</taxon>
        <taxon>Neoptera</taxon>
        <taxon>Endopterygota</taxon>
        <taxon>Coleoptera</taxon>
        <taxon>Polyphaga</taxon>
        <taxon>Cucujiformia</taxon>
        <taxon>Chrysomeloidea</taxon>
        <taxon>Chrysomelidae</taxon>
        <taxon>Bruchinae</taxon>
        <taxon>Bruchini</taxon>
        <taxon>Callosobruchus</taxon>
    </lineage>
</organism>
<protein>
    <recommendedName>
        <fullName evidence="14">DOMON domain-containing protein</fullName>
    </recommendedName>
</protein>
<evidence type="ECO:0000256" key="8">
    <source>
        <dbReference type="SAM" id="MobiDB-lite"/>
    </source>
</evidence>
<feature type="domain" description="DOMON" evidence="10">
    <location>
        <begin position="575"/>
        <end position="687"/>
    </location>
</feature>
<evidence type="ECO:0000256" key="7">
    <source>
        <dbReference type="ARBA" id="ARBA00023136"/>
    </source>
</evidence>
<dbReference type="AlphaFoldDB" id="A0A653C3J5"/>
<dbReference type="CDD" id="cd08544">
    <property type="entry name" value="Reeler"/>
    <property type="match status" value="1"/>
</dbReference>
<gene>
    <name evidence="12" type="ORF">CALMAC_LOCUS5442</name>
</gene>
<evidence type="ECO:0008006" key="14">
    <source>
        <dbReference type="Google" id="ProtNLM"/>
    </source>
</evidence>
<evidence type="ECO:0000256" key="3">
    <source>
        <dbReference type="ARBA" id="ARBA00022448"/>
    </source>
</evidence>
<feature type="compositionally biased region" description="Basic and acidic residues" evidence="8">
    <location>
        <begin position="343"/>
        <end position="356"/>
    </location>
</feature>
<keyword evidence="3" id="KW-0813">Transport</keyword>
<dbReference type="SMART" id="SM00664">
    <property type="entry name" value="DoH"/>
    <property type="match status" value="1"/>
</dbReference>
<dbReference type="Pfam" id="PF02014">
    <property type="entry name" value="Reeler"/>
    <property type="match status" value="1"/>
</dbReference>
<dbReference type="CDD" id="cd09628">
    <property type="entry name" value="DOMON_SDR_2_like"/>
    <property type="match status" value="1"/>
</dbReference>
<feature type="domain" description="Cytochrome b561" evidence="11">
    <location>
        <begin position="691"/>
        <end position="892"/>
    </location>
</feature>
<evidence type="ECO:0000256" key="6">
    <source>
        <dbReference type="ARBA" id="ARBA00022989"/>
    </source>
</evidence>
<dbReference type="InterPro" id="IPR006593">
    <property type="entry name" value="Cyt_b561/ferric_Rdtase_TM"/>
</dbReference>
<dbReference type="Proteomes" id="UP000410492">
    <property type="component" value="Unassembled WGS sequence"/>
</dbReference>
<keyword evidence="5" id="KW-0249">Electron transport</keyword>
<reference evidence="12 13" key="1">
    <citation type="submission" date="2019-01" db="EMBL/GenBank/DDBJ databases">
        <authorList>
            <person name="Sayadi A."/>
        </authorList>
    </citation>
    <scope>NUCLEOTIDE SEQUENCE [LARGE SCALE GENOMIC DNA]</scope>
</reference>
<dbReference type="PANTHER" id="PTHR34239">
    <property type="entry name" value="APPLE DOMAIN-CONTAINING PROTEIN"/>
    <property type="match status" value="1"/>
</dbReference>
<feature type="transmembrane region" description="Helical" evidence="9">
    <location>
        <begin position="731"/>
        <end position="750"/>
    </location>
</feature>
<evidence type="ECO:0000256" key="1">
    <source>
        <dbReference type="ARBA" id="ARBA00004370"/>
    </source>
</evidence>
<feature type="transmembrane region" description="Helical" evidence="9">
    <location>
        <begin position="833"/>
        <end position="854"/>
    </location>
</feature>
<feature type="region of interest" description="Disordered" evidence="8">
    <location>
        <begin position="289"/>
        <end position="316"/>
    </location>
</feature>
<dbReference type="SMART" id="SM00665">
    <property type="entry name" value="B561"/>
    <property type="match status" value="1"/>
</dbReference>
<feature type="compositionally biased region" description="Basic residues" evidence="8">
    <location>
        <begin position="329"/>
        <end position="342"/>
    </location>
</feature>
<evidence type="ECO:0000259" key="10">
    <source>
        <dbReference type="PROSITE" id="PS50836"/>
    </source>
</evidence>
<dbReference type="PANTHER" id="PTHR34239:SF2">
    <property type="entry name" value="TRANSPOSABLE ELEMENT P TRANSPOSASE_THAP9 CONSERVED DOMAIN-CONTAINING PROTEIN"/>
    <property type="match status" value="1"/>
</dbReference>
<dbReference type="GO" id="GO:0016020">
    <property type="term" value="C:membrane"/>
    <property type="evidence" value="ECO:0007669"/>
    <property type="project" value="UniProtKB-SubCell"/>
</dbReference>
<comment type="similarity">
    <text evidence="2">Belongs to the FRRS1 family.</text>
</comment>
<proteinExistence type="inferred from homology"/>
<keyword evidence="4 9" id="KW-0812">Transmembrane</keyword>
<dbReference type="InterPro" id="IPR002861">
    <property type="entry name" value="Reeler_dom"/>
</dbReference>
<feature type="transmembrane region" description="Helical" evidence="9">
    <location>
        <begin position="771"/>
        <end position="789"/>
    </location>
</feature>
<evidence type="ECO:0000313" key="13">
    <source>
        <dbReference type="Proteomes" id="UP000410492"/>
    </source>
</evidence>
<dbReference type="InterPro" id="IPR005018">
    <property type="entry name" value="DOMON_domain"/>
</dbReference>
<feature type="transmembrane region" description="Helical" evidence="9">
    <location>
        <begin position="801"/>
        <end position="821"/>
    </location>
</feature>
<keyword evidence="7 9" id="KW-0472">Membrane</keyword>
<evidence type="ECO:0000256" key="2">
    <source>
        <dbReference type="ARBA" id="ARBA00009195"/>
    </source>
</evidence>
<feature type="region of interest" description="Disordered" evidence="8">
    <location>
        <begin position="72"/>
        <end position="101"/>
    </location>
</feature>
<feature type="region of interest" description="Disordered" evidence="8">
    <location>
        <begin position="329"/>
        <end position="367"/>
    </location>
</feature>
<evidence type="ECO:0000256" key="4">
    <source>
        <dbReference type="ARBA" id="ARBA00022692"/>
    </source>
</evidence>